<evidence type="ECO:0000313" key="6">
    <source>
        <dbReference type="Proteomes" id="UP001163046"/>
    </source>
</evidence>
<dbReference type="SUPFAM" id="SSF51556">
    <property type="entry name" value="Metallo-dependent hydrolases"/>
    <property type="match status" value="1"/>
</dbReference>
<dbReference type="GO" id="GO:0016787">
    <property type="term" value="F:hydrolase activity"/>
    <property type="evidence" value="ECO:0007669"/>
    <property type="project" value="UniProtKB-KW"/>
</dbReference>
<proteinExistence type="inferred from homology"/>
<dbReference type="GO" id="GO:0008270">
    <property type="term" value="F:zinc ion binding"/>
    <property type="evidence" value="ECO:0007669"/>
    <property type="project" value="InterPro"/>
</dbReference>
<name>A0A9W9ZUJ6_9CNID</name>
<evidence type="ECO:0000256" key="2">
    <source>
        <dbReference type="ARBA" id="ARBA00022723"/>
    </source>
</evidence>
<reference evidence="5" key="1">
    <citation type="submission" date="2023-01" db="EMBL/GenBank/DDBJ databases">
        <title>Genome assembly of the deep-sea coral Lophelia pertusa.</title>
        <authorList>
            <person name="Herrera S."/>
            <person name="Cordes E."/>
        </authorList>
    </citation>
    <scope>NUCLEOTIDE SEQUENCE</scope>
    <source>
        <strain evidence="5">USNM1676648</strain>
        <tissue evidence="5">Polyp</tissue>
    </source>
</reference>
<dbReference type="InterPro" id="IPR032466">
    <property type="entry name" value="Metal_Hydrolase"/>
</dbReference>
<keyword evidence="2" id="KW-0479">Metal-binding</keyword>
<evidence type="ECO:0000256" key="1">
    <source>
        <dbReference type="ARBA" id="ARBA00001968"/>
    </source>
</evidence>
<dbReference type="PANTHER" id="PTHR10819">
    <property type="entry name" value="PHOSPHOTRIESTERASE-RELATED"/>
    <property type="match status" value="1"/>
</dbReference>
<feature type="modified residue" description="N6-carboxylysine" evidence="4">
    <location>
        <position position="97"/>
    </location>
</feature>
<dbReference type="AlphaFoldDB" id="A0A9W9ZUJ6"/>
<organism evidence="5 6">
    <name type="scientific">Desmophyllum pertusum</name>
    <dbReference type="NCBI Taxonomy" id="174260"/>
    <lineage>
        <taxon>Eukaryota</taxon>
        <taxon>Metazoa</taxon>
        <taxon>Cnidaria</taxon>
        <taxon>Anthozoa</taxon>
        <taxon>Hexacorallia</taxon>
        <taxon>Scleractinia</taxon>
        <taxon>Caryophylliina</taxon>
        <taxon>Caryophylliidae</taxon>
        <taxon>Desmophyllum</taxon>
    </lineage>
</organism>
<keyword evidence="6" id="KW-1185">Reference proteome</keyword>
<dbReference type="PROSITE" id="PS51347">
    <property type="entry name" value="PHOSPHOTRIESTERASE_2"/>
    <property type="match status" value="1"/>
</dbReference>
<gene>
    <name evidence="5" type="ORF">OS493_039927</name>
</gene>
<sequence>MNPLRTLWENSTCLSRKEDKAVVEVTTIGISRDVEYLAKAASATGLNIIAGTGYYLDHTLSAAVKASSVEELSKTMVKELTEGVGDTSIKCGRHCEKLAARGHWSRQ</sequence>
<dbReference type="InterPro" id="IPR001559">
    <property type="entry name" value="Phosphotriesterase"/>
</dbReference>
<evidence type="ECO:0000256" key="3">
    <source>
        <dbReference type="ARBA" id="ARBA00022801"/>
    </source>
</evidence>
<comment type="similarity">
    <text evidence="4">Belongs to the metallo-dependent hydrolases superfamily. Phosphotriesterase family.</text>
</comment>
<dbReference type="Proteomes" id="UP001163046">
    <property type="component" value="Unassembled WGS sequence"/>
</dbReference>
<comment type="cofactor">
    <cofactor evidence="1">
        <name>a divalent metal cation</name>
        <dbReference type="ChEBI" id="CHEBI:60240"/>
    </cofactor>
</comment>
<evidence type="ECO:0000313" key="5">
    <source>
        <dbReference type="EMBL" id="KAJ7388086.1"/>
    </source>
</evidence>
<evidence type="ECO:0000256" key="4">
    <source>
        <dbReference type="PROSITE-ProRule" id="PRU00679"/>
    </source>
</evidence>
<comment type="caution">
    <text evidence="5">The sequence shown here is derived from an EMBL/GenBank/DDBJ whole genome shotgun (WGS) entry which is preliminary data.</text>
</comment>
<dbReference type="PANTHER" id="PTHR10819:SF3">
    <property type="entry name" value="PHOSPHOTRIESTERASE-RELATED PROTEIN"/>
    <property type="match status" value="1"/>
</dbReference>
<protein>
    <submittedName>
        <fullName evidence="5">Uncharacterized protein</fullName>
    </submittedName>
</protein>
<keyword evidence="3" id="KW-0378">Hydrolase</keyword>
<dbReference type="Pfam" id="PF02126">
    <property type="entry name" value="PTE"/>
    <property type="match status" value="1"/>
</dbReference>
<dbReference type="Gene3D" id="3.20.20.140">
    <property type="entry name" value="Metal-dependent hydrolases"/>
    <property type="match status" value="1"/>
</dbReference>
<accession>A0A9W9ZUJ6</accession>
<dbReference type="OrthoDB" id="9998343at2759"/>
<dbReference type="EMBL" id="MU825655">
    <property type="protein sequence ID" value="KAJ7388086.1"/>
    <property type="molecule type" value="Genomic_DNA"/>
</dbReference>